<protein>
    <recommendedName>
        <fullName evidence="4">J domain-containing protein</fullName>
    </recommendedName>
</protein>
<feature type="transmembrane region" description="Helical" evidence="1">
    <location>
        <begin position="522"/>
        <end position="543"/>
    </location>
</feature>
<feature type="transmembrane region" description="Helical" evidence="1">
    <location>
        <begin position="327"/>
        <end position="346"/>
    </location>
</feature>
<feature type="transmembrane region" description="Helical" evidence="1">
    <location>
        <begin position="294"/>
        <end position="315"/>
    </location>
</feature>
<evidence type="ECO:0000313" key="2">
    <source>
        <dbReference type="EMBL" id="GAA0479123.1"/>
    </source>
</evidence>
<evidence type="ECO:0000256" key="1">
    <source>
        <dbReference type="SAM" id="Phobius"/>
    </source>
</evidence>
<feature type="transmembrane region" description="Helical" evidence="1">
    <location>
        <begin position="367"/>
        <end position="389"/>
    </location>
</feature>
<comment type="caution">
    <text evidence="2">The sequence shown here is derived from an EMBL/GenBank/DDBJ whole genome shotgun (WGS) entry which is preliminary data.</text>
</comment>
<sequence length="590" mass="66477">MSTSDYPWKDLQIEKTDDKRTIKHAYTKILKTIDVDANPNAFIALREAYDYALGPAQWEDDYDEDYDDYDFEDEYFGKADEKGGDYQPEIGQDFLSQIGAEPESEEPEEQDFQIEIESSATINENLSALNKLLNSTTDEPLATSAMKSHYRAIHGDPALEQLYVAESVENALADMVVCADQKAATLLRMADIDYGWAKRADTIGLEWPISQAAEMAAAQIWLDEQEKGGSHKAALKILRSGNKQPSRWDRFTDGDYVQDFIDEIDVNYPGAEFLLDLDAIDAWRKPQEEPSANWVSVFHYFICLPVFAYLMTLRFEEQFSYFAVNDISFKSLFSVFKLAVPFMVFSRLRTFLINDQVSVENGRQGGTVSLFIEMVSYLCLLLLPLAAVFVSNSLIATICLALLSGAALIGSGTRYVADSESFLIRWYLRIGPLLCILLVAGYLTNEFHYMNVQVLIPAYALIWVMIYNRNRFGDLRLLVNEKIQKSISWAVIGAAFSLFIANVVSPQFSISGIGTEIFGSPILYFSGTMTMLVMALCAVTEFFHEQEDGEIRVQFYLGYLIVLGIVLVFAVPIACLVCAVRMKQVLDRLA</sequence>
<accession>A0ABP3KG58</accession>
<feature type="transmembrane region" description="Helical" evidence="1">
    <location>
        <begin position="395"/>
        <end position="417"/>
    </location>
</feature>
<evidence type="ECO:0008006" key="4">
    <source>
        <dbReference type="Google" id="ProtNLM"/>
    </source>
</evidence>
<gene>
    <name evidence="2" type="ORF">GCM10009096_21410</name>
</gene>
<keyword evidence="1" id="KW-1133">Transmembrane helix</keyword>
<feature type="transmembrane region" description="Helical" evidence="1">
    <location>
        <begin position="449"/>
        <end position="467"/>
    </location>
</feature>
<proteinExistence type="predicted"/>
<feature type="transmembrane region" description="Helical" evidence="1">
    <location>
        <begin position="426"/>
        <end position="443"/>
    </location>
</feature>
<feature type="transmembrane region" description="Helical" evidence="1">
    <location>
        <begin position="487"/>
        <end position="510"/>
    </location>
</feature>
<dbReference type="RefSeq" id="WP_229954542.1">
    <property type="nucleotide sequence ID" value="NZ_BAAAEM010000002.1"/>
</dbReference>
<dbReference type="Proteomes" id="UP001500713">
    <property type="component" value="Unassembled WGS sequence"/>
</dbReference>
<dbReference type="EMBL" id="BAAAEM010000002">
    <property type="protein sequence ID" value="GAA0479123.1"/>
    <property type="molecule type" value="Genomic_DNA"/>
</dbReference>
<evidence type="ECO:0000313" key="3">
    <source>
        <dbReference type="Proteomes" id="UP001500713"/>
    </source>
</evidence>
<name>A0ABP3KG58_9SPHN</name>
<organism evidence="2 3">
    <name type="scientific">Parasphingorhabdus litoris</name>
    <dbReference type="NCBI Taxonomy" id="394733"/>
    <lineage>
        <taxon>Bacteria</taxon>
        <taxon>Pseudomonadati</taxon>
        <taxon>Pseudomonadota</taxon>
        <taxon>Alphaproteobacteria</taxon>
        <taxon>Sphingomonadales</taxon>
        <taxon>Sphingomonadaceae</taxon>
        <taxon>Parasphingorhabdus</taxon>
    </lineage>
</organism>
<keyword evidence="1" id="KW-0812">Transmembrane</keyword>
<keyword evidence="3" id="KW-1185">Reference proteome</keyword>
<reference evidence="3" key="1">
    <citation type="journal article" date="2019" name="Int. J. Syst. Evol. Microbiol.">
        <title>The Global Catalogue of Microorganisms (GCM) 10K type strain sequencing project: providing services to taxonomists for standard genome sequencing and annotation.</title>
        <authorList>
            <consortium name="The Broad Institute Genomics Platform"/>
            <consortium name="The Broad Institute Genome Sequencing Center for Infectious Disease"/>
            <person name="Wu L."/>
            <person name="Ma J."/>
        </authorList>
    </citation>
    <scope>NUCLEOTIDE SEQUENCE [LARGE SCALE GENOMIC DNA]</scope>
    <source>
        <strain evidence="3">JCM 14162</strain>
    </source>
</reference>
<feature type="transmembrane region" description="Helical" evidence="1">
    <location>
        <begin position="555"/>
        <end position="582"/>
    </location>
</feature>
<keyword evidence="1" id="KW-0472">Membrane</keyword>